<dbReference type="Gene3D" id="2.40.160.10">
    <property type="entry name" value="Porin"/>
    <property type="match status" value="1"/>
</dbReference>
<feature type="domain" description="Porin" evidence="5">
    <location>
        <begin position="222"/>
        <end position="457"/>
    </location>
</feature>
<dbReference type="GO" id="GO:0015288">
    <property type="term" value="F:porin activity"/>
    <property type="evidence" value="ECO:0007669"/>
    <property type="project" value="InterPro"/>
</dbReference>
<dbReference type="GO" id="GO:0009279">
    <property type="term" value="C:cell outer membrane"/>
    <property type="evidence" value="ECO:0007669"/>
    <property type="project" value="UniProtKB-SubCell"/>
</dbReference>
<dbReference type="PANTHER" id="PTHR34501:SF2">
    <property type="entry name" value="OUTER MEMBRANE PORIN F-RELATED"/>
    <property type="match status" value="1"/>
</dbReference>
<feature type="signal peptide" evidence="4">
    <location>
        <begin position="1"/>
        <end position="23"/>
    </location>
</feature>
<dbReference type="PANTHER" id="PTHR34501">
    <property type="entry name" value="PROTEIN YDDL-RELATED"/>
    <property type="match status" value="1"/>
</dbReference>
<accession>A0A540VQP8</accession>
<dbReference type="EMBL" id="VIFK01000094">
    <property type="protein sequence ID" value="TQE99097.1"/>
    <property type="molecule type" value="Genomic_DNA"/>
</dbReference>
<gene>
    <name evidence="6" type="ORF">FKY71_10430</name>
</gene>
<evidence type="ECO:0000313" key="7">
    <source>
        <dbReference type="Proteomes" id="UP000315400"/>
    </source>
</evidence>
<sequence length="486" mass="52018">MRKLLLGSAAVALGLSLAAPAQAQDGVNLDVGGHLKGYVTWSDSDTNVDLDNLDNDGDITTGTDDDRDFDILRETEIHFTGETTLDNGLTVGVHVETDLDNNVAVGPADEDMQVEESYAYFSGAWGRFNMGKEDGAAYLLQVSAPSADSNIDGLRQYVQPINYMAGDITVGEDAAGATAFGLFNQGNFTGTQFDVDNDGAAANNLVVSANNEFDPNTNVVNPMNTTGLTSVISDVTRFDYDQAQAGFDNKLTYMTPVFNGFQAGVSYTPDVDEGTRGLNGTGQNDLATNFGEAWEISARYEGQFEGLGIAFGGAYSEVDLEEEIGDTNADGNEDGVVAFTDVNGNGTLDFGTDTDLIRMADKEAWNVGLDLDWQAFGLGGAYIEEEAGFGGAFEADTWTIGLDYTTGPFKLGANYYNQDRDFFDVAEIETERWSGGVVYTYGPGMTFRGSLNYTDVEAPTFGSAANEDNTQDQDTTSVLLGTQINF</sequence>
<dbReference type="SUPFAM" id="SSF56935">
    <property type="entry name" value="Porins"/>
    <property type="match status" value="1"/>
</dbReference>
<comment type="subcellular location">
    <subcellularLocation>
        <location evidence="1">Cell outer membrane</location>
        <topology evidence="1">Multi-pass membrane protein</topology>
    </subcellularLocation>
</comment>
<dbReference type="Pfam" id="PF13609">
    <property type="entry name" value="Porin_4"/>
    <property type="match status" value="2"/>
</dbReference>
<evidence type="ECO:0000256" key="4">
    <source>
        <dbReference type="SAM" id="SignalP"/>
    </source>
</evidence>
<evidence type="ECO:0000256" key="1">
    <source>
        <dbReference type="ARBA" id="ARBA00004571"/>
    </source>
</evidence>
<organism evidence="6 7">
    <name type="scientific">Spiribacter salinus</name>
    <dbReference type="NCBI Taxonomy" id="1335746"/>
    <lineage>
        <taxon>Bacteria</taxon>
        <taxon>Pseudomonadati</taxon>
        <taxon>Pseudomonadota</taxon>
        <taxon>Gammaproteobacteria</taxon>
        <taxon>Chromatiales</taxon>
        <taxon>Ectothiorhodospiraceae</taxon>
        <taxon>Spiribacter</taxon>
    </lineage>
</organism>
<dbReference type="InterPro" id="IPR050298">
    <property type="entry name" value="Gram-neg_bact_OMP"/>
</dbReference>
<evidence type="ECO:0000256" key="2">
    <source>
        <dbReference type="ARBA" id="ARBA00022729"/>
    </source>
</evidence>
<dbReference type="AlphaFoldDB" id="A0A540VQP8"/>
<proteinExistence type="predicted"/>
<dbReference type="InterPro" id="IPR023614">
    <property type="entry name" value="Porin_dom_sf"/>
</dbReference>
<evidence type="ECO:0000259" key="5">
    <source>
        <dbReference type="Pfam" id="PF13609"/>
    </source>
</evidence>
<dbReference type="Proteomes" id="UP000315400">
    <property type="component" value="Unassembled WGS sequence"/>
</dbReference>
<dbReference type="InterPro" id="IPR033900">
    <property type="entry name" value="Gram_neg_porin_domain"/>
</dbReference>
<keyword evidence="2 4" id="KW-0732">Signal</keyword>
<reference evidence="6 7" key="1">
    <citation type="submission" date="2019-06" db="EMBL/GenBank/DDBJ databases">
        <title>Metagenome assembled Genome of Spiribacter salinus SL48-SHIP from the microbial mat of Salt Lake 48 (Novosibirsk region, Russia).</title>
        <authorList>
            <person name="Shipova A."/>
            <person name="Rozanov A.S."/>
            <person name="Bryanskaya A.V."/>
            <person name="Peltek S.E."/>
        </authorList>
    </citation>
    <scope>NUCLEOTIDE SEQUENCE [LARGE SCALE GENOMIC DNA]</scope>
    <source>
        <strain evidence="6">SL48-SHIP-2</strain>
    </source>
</reference>
<keyword evidence="3" id="KW-0472">Membrane</keyword>
<protein>
    <submittedName>
        <fullName evidence="6">Porin</fullName>
    </submittedName>
</protein>
<feature type="chain" id="PRO_5021899125" evidence="4">
    <location>
        <begin position="24"/>
        <end position="486"/>
    </location>
</feature>
<evidence type="ECO:0000256" key="3">
    <source>
        <dbReference type="ARBA" id="ARBA00023136"/>
    </source>
</evidence>
<feature type="domain" description="Porin" evidence="5">
    <location>
        <begin position="9"/>
        <end position="190"/>
    </location>
</feature>
<evidence type="ECO:0000313" key="6">
    <source>
        <dbReference type="EMBL" id="TQE99097.1"/>
    </source>
</evidence>
<comment type="caution">
    <text evidence="6">The sequence shown here is derived from an EMBL/GenBank/DDBJ whole genome shotgun (WGS) entry which is preliminary data.</text>
</comment>
<name>A0A540VQP8_9GAMM</name>